<comment type="caution">
    <text evidence="1">The sequence shown here is derived from an EMBL/GenBank/DDBJ whole genome shotgun (WGS) entry which is preliminary data.</text>
</comment>
<dbReference type="EMBL" id="QRFF01000002">
    <property type="protein sequence ID" value="KAA3502725.1"/>
    <property type="molecule type" value="Genomic_DNA"/>
</dbReference>
<gene>
    <name evidence="1" type="ORF">DXM27_07055</name>
</gene>
<proteinExistence type="predicted"/>
<evidence type="ECO:0000313" key="2">
    <source>
        <dbReference type="Proteomes" id="UP000473658"/>
    </source>
</evidence>
<sequence length="40" mass="4721">MRRFKNGPYGISFIINDINELLRKNDNFETKSLAIGMRTF</sequence>
<protein>
    <submittedName>
        <fullName evidence="1">Uncharacterized protein</fullName>
    </submittedName>
</protein>
<dbReference type="AlphaFoldDB" id="A0AA88F6B2"/>
<reference evidence="1 2" key="1">
    <citation type="submission" date="2018-08" db="EMBL/GenBank/DDBJ databases">
        <title>Crown Gall in kiwifruit.</title>
        <authorList>
            <person name="Visnovsky S.B."/>
            <person name="Pitman A.R."/>
        </authorList>
    </citation>
    <scope>NUCLEOTIDE SEQUENCE [LARGE SCALE GENOMIC DNA]</scope>
    <source>
        <strain evidence="1 2">SBV_302_78_2</strain>
    </source>
</reference>
<dbReference type="Proteomes" id="UP000473658">
    <property type="component" value="Unassembled WGS sequence"/>
</dbReference>
<organism evidence="1 2">
    <name type="scientific">Rhizobium rhizogenes</name>
    <name type="common">Agrobacterium rhizogenes</name>
    <dbReference type="NCBI Taxonomy" id="359"/>
    <lineage>
        <taxon>Bacteria</taxon>
        <taxon>Pseudomonadati</taxon>
        <taxon>Pseudomonadota</taxon>
        <taxon>Alphaproteobacteria</taxon>
        <taxon>Hyphomicrobiales</taxon>
        <taxon>Rhizobiaceae</taxon>
        <taxon>Rhizobium/Agrobacterium group</taxon>
        <taxon>Rhizobium</taxon>
    </lineage>
</organism>
<accession>A0AA88F6B2</accession>
<name>A0AA88F6B2_RHIRH</name>
<evidence type="ECO:0000313" key="1">
    <source>
        <dbReference type="EMBL" id="KAA3502725.1"/>
    </source>
</evidence>